<dbReference type="AlphaFoldDB" id="A0A4S2H2S7"/>
<dbReference type="EMBL" id="SRXW01000001">
    <property type="protein sequence ID" value="TGY89783.1"/>
    <property type="molecule type" value="Genomic_DNA"/>
</dbReference>
<evidence type="ECO:0008006" key="3">
    <source>
        <dbReference type="Google" id="ProtNLM"/>
    </source>
</evidence>
<organism evidence="1 2">
    <name type="scientific">Marinicauda algicola</name>
    <dbReference type="NCBI Taxonomy" id="2029849"/>
    <lineage>
        <taxon>Bacteria</taxon>
        <taxon>Pseudomonadati</taxon>
        <taxon>Pseudomonadota</taxon>
        <taxon>Alphaproteobacteria</taxon>
        <taxon>Maricaulales</taxon>
        <taxon>Maricaulaceae</taxon>
        <taxon>Marinicauda</taxon>
    </lineage>
</organism>
<comment type="caution">
    <text evidence="1">The sequence shown here is derived from an EMBL/GenBank/DDBJ whole genome shotgun (WGS) entry which is preliminary data.</text>
</comment>
<dbReference type="Proteomes" id="UP000308054">
    <property type="component" value="Unassembled WGS sequence"/>
</dbReference>
<dbReference type="RefSeq" id="WP_135994280.1">
    <property type="nucleotide sequence ID" value="NZ_CP071057.1"/>
</dbReference>
<sequence>MSNRHDTRSEGREETIPADGNFRMAVVPERGYALIEIFGDRSRERADAAAHAFHGAYRAHGLRALLIDSRTARFPADLMSLVDRYSAFAVRLPRSRVALLVADPKAPAHILAAQALRAAGHEVLITVRKTDAEAFLAARPGF</sequence>
<evidence type="ECO:0000313" key="2">
    <source>
        <dbReference type="Proteomes" id="UP000308054"/>
    </source>
</evidence>
<protein>
    <recommendedName>
        <fullName evidence="3">STAS/SEC14 domain-containing protein</fullName>
    </recommendedName>
</protein>
<accession>A0A4S2H2S7</accession>
<keyword evidence="2" id="KW-1185">Reference proteome</keyword>
<name>A0A4S2H2S7_9PROT</name>
<reference evidence="1 2" key="1">
    <citation type="journal article" date="2017" name="Int. J. Syst. Evol. Microbiol.">
        <title>Marinicauda algicola sp. nov., isolated from a marine red alga Rhodosorus marinus.</title>
        <authorList>
            <person name="Jeong S.E."/>
            <person name="Jeon S.H."/>
            <person name="Chun B.H."/>
            <person name="Kim D.W."/>
            <person name="Jeon C.O."/>
        </authorList>
    </citation>
    <scope>NUCLEOTIDE SEQUENCE [LARGE SCALE GENOMIC DNA]</scope>
    <source>
        <strain evidence="1 2">JCM 31718</strain>
    </source>
</reference>
<proteinExistence type="predicted"/>
<evidence type="ECO:0000313" key="1">
    <source>
        <dbReference type="EMBL" id="TGY89783.1"/>
    </source>
</evidence>
<gene>
    <name evidence="1" type="ORF">E5163_01175</name>
</gene>